<feature type="transmembrane region" description="Helical" evidence="1">
    <location>
        <begin position="282"/>
        <end position="306"/>
    </location>
</feature>
<feature type="transmembrane region" description="Helical" evidence="1">
    <location>
        <begin position="351"/>
        <end position="369"/>
    </location>
</feature>
<keyword evidence="1" id="KW-0472">Membrane</keyword>
<dbReference type="InterPro" id="IPR013694">
    <property type="entry name" value="VIT"/>
</dbReference>
<accession>A0A3B1D6U4</accession>
<feature type="transmembrane region" description="Helical" evidence="1">
    <location>
        <begin position="962"/>
        <end position="981"/>
    </location>
</feature>
<feature type="domain" description="VIT" evidence="2">
    <location>
        <begin position="473"/>
        <end position="603"/>
    </location>
</feature>
<feature type="transmembrane region" description="Helical" evidence="1">
    <location>
        <begin position="190"/>
        <end position="212"/>
    </location>
</feature>
<evidence type="ECO:0000313" key="3">
    <source>
        <dbReference type="EMBL" id="VAX36412.1"/>
    </source>
</evidence>
<feature type="transmembrane region" description="Helical" evidence="1">
    <location>
        <begin position="152"/>
        <end position="170"/>
    </location>
</feature>
<feature type="transmembrane region" description="Helical" evidence="1">
    <location>
        <begin position="312"/>
        <end position="331"/>
    </location>
</feature>
<name>A0A3B1D6U4_9ZZZZ</name>
<proteinExistence type="predicted"/>
<dbReference type="NCBIfam" id="TIGR04286">
    <property type="entry name" value="MSEP-CTERM"/>
    <property type="match status" value="1"/>
</dbReference>
<dbReference type="EMBL" id="UOGJ01000095">
    <property type="protein sequence ID" value="VAX36412.1"/>
    <property type="molecule type" value="Genomic_DNA"/>
</dbReference>
<feature type="transmembrane region" description="Helical" evidence="1">
    <location>
        <begin position="120"/>
        <end position="140"/>
    </location>
</feature>
<evidence type="ECO:0000256" key="1">
    <source>
        <dbReference type="SAM" id="Phobius"/>
    </source>
</evidence>
<feature type="transmembrane region" description="Helical" evidence="1">
    <location>
        <begin position="21"/>
        <end position="41"/>
    </location>
</feature>
<keyword evidence="1" id="KW-0812">Transmembrane</keyword>
<organism evidence="3">
    <name type="scientific">hydrothermal vent metagenome</name>
    <dbReference type="NCBI Taxonomy" id="652676"/>
    <lineage>
        <taxon>unclassified sequences</taxon>
        <taxon>metagenomes</taxon>
        <taxon>ecological metagenomes</taxon>
    </lineage>
</organism>
<feature type="transmembrane region" description="Helical" evidence="1">
    <location>
        <begin position="53"/>
        <end position="74"/>
    </location>
</feature>
<dbReference type="InterPro" id="IPR027550">
    <property type="entry name" value="MSEP-CTERM"/>
</dbReference>
<feature type="transmembrane region" description="Helical" evidence="1">
    <location>
        <begin position="81"/>
        <end position="100"/>
    </location>
</feature>
<feature type="transmembrane region" description="Helical" evidence="1">
    <location>
        <begin position="224"/>
        <end position="245"/>
    </location>
</feature>
<dbReference type="Pfam" id="PF08487">
    <property type="entry name" value="VIT"/>
    <property type="match status" value="1"/>
</dbReference>
<gene>
    <name evidence="3" type="ORF">MNBD_UNCLBAC01-222</name>
</gene>
<dbReference type="PROSITE" id="PS51468">
    <property type="entry name" value="VIT"/>
    <property type="match status" value="1"/>
</dbReference>
<reference evidence="3" key="1">
    <citation type="submission" date="2018-06" db="EMBL/GenBank/DDBJ databases">
        <authorList>
            <person name="Zhirakovskaya E."/>
        </authorList>
    </citation>
    <scope>NUCLEOTIDE SEQUENCE</scope>
</reference>
<keyword evidence="1" id="KW-1133">Transmembrane helix</keyword>
<feature type="transmembrane region" description="Helical" evidence="1">
    <location>
        <begin position="257"/>
        <end position="275"/>
    </location>
</feature>
<sequence>MDKKFNKSLLPDFIKKPVFILLVYILPQVVLLSINLWSYWLISDEVLPEKVHIAYSILAAEMGLLCVAFFVWLYSWAKKSMIGLIWNAVFLVTHIGYLWYMSSNLWHLIPNNIEPWILDQGMLIFYQFTFIMPGLFYAGLRLACFDLKIKKFSDVGFSILITILAPVTYYTLFIGVGRYFRSVGWKFSELLAIIFFVGTTVVAFVGLIRLVVLTYNYIRSKGDLTQIIFAVIIAIVGPIAGLLLNKTIPFPANFQTPWVYVLAIINGLIVIIPNVKKTDGHGYLLFARTATYPFTFYFFLVFLPFLPISLPAIFAVGMGFLILVPVVLFLLHTKKIHDNFKICHQAHGILFSMLLVLFGLSLLPGYFTYQAIQDKAALKSALKYVYSPNYKKDFVYKGSVKSIQRTLINLKQFKDGIQLPYLSGFYNRMVFEGMVLPDKKIHYLYKLFVGEELKKELAQPAWGFDGFLRGDRGRRLGVRPASRDRNVALTSFEIETENLKDITKSRIHLKMNNLSESDTAEFFRELNIPQSVLITDFQLMVNDEMVPGRIFEKRAALWVYHMIRDFTRRDPGILTYKSPERVHFNIYPFLKNQTREAILEFTFPQGLNPVIQFGNDSIFLDKERSMDTPIFLSQVEKNTAAIIIPKNKLKQLHSIEQKAYLHFILDFSKGTEELEDRYIAQILDVIKKYGDQTIGFGRLSAANYNLQEATPSYIDLGHKNQIKDALNKISIEHQGSLNLGRVIKHHLTQERKPIEMKGYSIEPYPLFVVITNNQSRVLEVKDMDFFQTLLPYENEYLVSTEVGHIDKKYLWSQQRGEVAEEMIVLSFGDVVSYIPAEANQPFTIEFKGNFEEGVLKVLNPSNKQFENINNIKIMDSDTEYVDGLKLNLENMEILHNPAIFEQSLSSIVDSSRELGIMSPSTSFIIVERSSQWKILKIKEKQRLATTEGLEFEEDFDTPSPSVYILLILLFVWYFLRNRLYIGLFKKN</sequence>
<dbReference type="AlphaFoldDB" id="A0A3B1D6U4"/>
<protein>
    <recommendedName>
        <fullName evidence="2">VIT domain-containing protein</fullName>
    </recommendedName>
</protein>
<evidence type="ECO:0000259" key="2">
    <source>
        <dbReference type="PROSITE" id="PS51468"/>
    </source>
</evidence>